<sequence length="275" mass="30547">MKTANSTKTDDDSNNDMTALDLRSTFVTGVGRSMLGVVQSMKTSSSDSGTSTSAQKQQQSHHHASPHPMLSNSMATIIAQYPLHPCIAQTLLLRGRVLADCGLYGLDFNGDTDFSLLLQAIRNVEMAVAILRKIDHEYDLATSLVLLGTLRSLLGHFDEADRAYEEALSLFKALRLAAKYDQESAAICEILMWRINEGAADAFYRRGKLYQSRRMHKEAFQCYHKSLTLSKCNGAKRRDGCVRRVVRCMKNRSAIESIVSSYIDGSQCSIAYCDI</sequence>
<feature type="repeat" description="TPR" evidence="1">
    <location>
        <begin position="200"/>
        <end position="233"/>
    </location>
</feature>
<protein>
    <recommendedName>
        <fullName evidence="4">MalT-like TPR region domain-containing protein</fullName>
    </recommendedName>
</protein>
<dbReference type="PROSITE" id="PS50005">
    <property type="entry name" value="TPR"/>
    <property type="match status" value="1"/>
</dbReference>
<evidence type="ECO:0000313" key="3">
    <source>
        <dbReference type="EMBL" id="CAD9625743.1"/>
    </source>
</evidence>
<feature type="region of interest" description="Disordered" evidence="2">
    <location>
        <begin position="39"/>
        <end position="68"/>
    </location>
</feature>
<keyword evidence="1" id="KW-0802">TPR repeat</keyword>
<evidence type="ECO:0000256" key="2">
    <source>
        <dbReference type="SAM" id="MobiDB-lite"/>
    </source>
</evidence>
<feature type="compositionally biased region" description="Low complexity" evidence="2">
    <location>
        <begin position="40"/>
        <end position="58"/>
    </location>
</feature>
<dbReference type="SUPFAM" id="SSF48452">
    <property type="entry name" value="TPR-like"/>
    <property type="match status" value="1"/>
</dbReference>
<gene>
    <name evidence="3" type="ORF">SMAR0320_LOCUS20427</name>
</gene>
<dbReference type="InterPro" id="IPR019734">
    <property type="entry name" value="TPR_rpt"/>
</dbReference>
<reference evidence="3" key="1">
    <citation type="submission" date="2021-01" db="EMBL/GenBank/DDBJ databases">
        <authorList>
            <person name="Corre E."/>
            <person name="Pelletier E."/>
            <person name="Niang G."/>
            <person name="Scheremetjew M."/>
            <person name="Finn R."/>
            <person name="Kale V."/>
            <person name="Holt S."/>
            <person name="Cochrane G."/>
            <person name="Meng A."/>
            <person name="Brown T."/>
            <person name="Cohen L."/>
        </authorList>
    </citation>
    <scope>NUCLEOTIDE SEQUENCE</scope>
    <source>
        <strain evidence="3">SM1012Den-03</strain>
    </source>
</reference>
<dbReference type="Pfam" id="PF13181">
    <property type="entry name" value="TPR_8"/>
    <property type="match status" value="2"/>
</dbReference>
<dbReference type="EMBL" id="HBGZ01028727">
    <property type="protein sequence ID" value="CAD9625743.1"/>
    <property type="molecule type" value="Transcribed_RNA"/>
</dbReference>
<dbReference type="SMART" id="SM00028">
    <property type="entry name" value="TPR"/>
    <property type="match status" value="2"/>
</dbReference>
<accession>A0A7S2M5P1</accession>
<evidence type="ECO:0008006" key="4">
    <source>
        <dbReference type="Google" id="ProtNLM"/>
    </source>
</evidence>
<dbReference type="Gene3D" id="1.25.40.10">
    <property type="entry name" value="Tetratricopeptide repeat domain"/>
    <property type="match status" value="1"/>
</dbReference>
<name>A0A7S2M5P1_9STRA</name>
<proteinExistence type="predicted"/>
<dbReference type="InterPro" id="IPR011990">
    <property type="entry name" value="TPR-like_helical_dom_sf"/>
</dbReference>
<evidence type="ECO:0000256" key="1">
    <source>
        <dbReference type="PROSITE-ProRule" id="PRU00339"/>
    </source>
</evidence>
<dbReference type="AlphaFoldDB" id="A0A7S2M5P1"/>
<organism evidence="3">
    <name type="scientific">Skeletonema marinoi</name>
    <dbReference type="NCBI Taxonomy" id="267567"/>
    <lineage>
        <taxon>Eukaryota</taxon>
        <taxon>Sar</taxon>
        <taxon>Stramenopiles</taxon>
        <taxon>Ochrophyta</taxon>
        <taxon>Bacillariophyta</taxon>
        <taxon>Coscinodiscophyceae</taxon>
        <taxon>Thalassiosirophycidae</taxon>
        <taxon>Thalassiosirales</taxon>
        <taxon>Skeletonemataceae</taxon>
        <taxon>Skeletonema</taxon>
        <taxon>Skeletonema marinoi-dohrnii complex</taxon>
    </lineage>
</organism>